<evidence type="ECO:0000313" key="2">
    <source>
        <dbReference type="Proteomes" id="UP000625711"/>
    </source>
</evidence>
<feature type="non-terminal residue" evidence="1">
    <location>
        <position position="1"/>
    </location>
</feature>
<dbReference type="Proteomes" id="UP000625711">
    <property type="component" value="Unassembled WGS sequence"/>
</dbReference>
<protein>
    <submittedName>
        <fullName evidence="1">Uncharacterized protein</fullName>
    </submittedName>
</protein>
<accession>A0A834M6P1</accession>
<name>A0A834M6P1_RHYFE</name>
<reference evidence="1" key="1">
    <citation type="submission" date="2020-08" db="EMBL/GenBank/DDBJ databases">
        <title>Genome sequencing and assembly of the red palm weevil Rhynchophorus ferrugineus.</title>
        <authorList>
            <person name="Dias G.B."/>
            <person name="Bergman C.M."/>
            <person name="Manee M."/>
        </authorList>
    </citation>
    <scope>NUCLEOTIDE SEQUENCE</scope>
    <source>
        <strain evidence="1">AA-2017</strain>
        <tissue evidence="1">Whole larva</tissue>
    </source>
</reference>
<dbReference type="AlphaFoldDB" id="A0A834M6P1"/>
<proteinExistence type="predicted"/>
<dbReference type="EMBL" id="JAACXV010013234">
    <property type="protein sequence ID" value="KAF7273911.1"/>
    <property type="molecule type" value="Genomic_DNA"/>
</dbReference>
<sequence length="31" mass="3600">TKSSFRSKSVAASTSIKYYQYTRLIQKADRD</sequence>
<organism evidence="1 2">
    <name type="scientific">Rhynchophorus ferrugineus</name>
    <name type="common">Red palm weevil</name>
    <name type="synonym">Curculio ferrugineus</name>
    <dbReference type="NCBI Taxonomy" id="354439"/>
    <lineage>
        <taxon>Eukaryota</taxon>
        <taxon>Metazoa</taxon>
        <taxon>Ecdysozoa</taxon>
        <taxon>Arthropoda</taxon>
        <taxon>Hexapoda</taxon>
        <taxon>Insecta</taxon>
        <taxon>Pterygota</taxon>
        <taxon>Neoptera</taxon>
        <taxon>Endopterygota</taxon>
        <taxon>Coleoptera</taxon>
        <taxon>Polyphaga</taxon>
        <taxon>Cucujiformia</taxon>
        <taxon>Curculionidae</taxon>
        <taxon>Dryophthorinae</taxon>
        <taxon>Rhynchophorus</taxon>
    </lineage>
</organism>
<keyword evidence="2" id="KW-1185">Reference proteome</keyword>
<comment type="caution">
    <text evidence="1">The sequence shown here is derived from an EMBL/GenBank/DDBJ whole genome shotgun (WGS) entry which is preliminary data.</text>
</comment>
<gene>
    <name evidence="1" type="ORF">GWI33_013402</name>
</gene>
<evidence type="ECO:0000313" key="1">
    <source>
        <dbReference type="EMBL" id="KAF7273911.1"/>
    </source>
</evidence>